<dbReference type="Proteomes" id="UP000095009">
    <property type="component" value="Unassembled WGS sequence"/>
</dbReference>
<feature type="transmembrane region" description="Helical" evidence="5">
    <location>
        <begin position="154"/>
        <end position="172"/>
    </location>
</feature>
<feature type="transmembrane region" description="Helical" evidence="5">
    <location>
        <begin position="259"/>
        <end position="283"/>
    </location>
</feature>
<keyword evidence="2 5" id="KW-0812">Transmembrane</keyword>
<protein>
    <recommendedName>
        <fullName evidence="8">EamA domain-containing protein</fullName>
    </recommendedName>
</protein>
<dbReference type="PANTHER" id="PTHR23051">
    <property type="entry name" value="SOLUTE CARRIER FAMILY 35, MEMBER F5"/>
    <property type="match status" value="1"/>
</dbReference>
<evidence type="ECO:0000313" key="6">
    <source>
        <dbReference type="EMBL" id="ODQ67632.1"/>
    </source>
</evidence>
<feature type="transmembrane region" description="Helical" evidence="5">
    <location>
        <begin position="179"/>
        <end position="198"/>
    </location>
</feature>
<dbReference type="EMBL" id="KV454407">
    <property type="protein sequence ID" value="ODQ67632.1"/>
    <property type="molecule type" value="Genomic_DNA"/>
</dbReference>
<comment type="subcellular location">
    <subcellularLocation>
        <location evidence="1">Membrane</location>
        <topology evidence="1">Multi-pass membrane protein</topology>
    </subcellularLocation>
</comment>
<organism evidence="6 7">
    <name type="scientific">Nadsonia fulvescens var. elongata DSM 6958</name>
    <dbReference type="NCBI Taxonomy" id="857566"/>
    <lineage>
        <taxon>Eukaryota</taxon>
        <taxon>Fungi</taxon>
        <taxon>Dikarya</taxon>
        <taxon>Ascomycota</taxon>
        <taxon>Saccharomycotina</taxon>
        <taxon>Dipodascomycetes</taxon>
        <taxon>Dipodascales</taxon>
        <taxon>Dipodascales incertae sedis</taxon>
        <taxon>Nadsonia</taxon>
    </lineage>
</organism>
<dbReference type="InterPro" id="IPR037185">
    <property type="entry name" value="EmrE-like"/>
</dbReference>
<sequence length="386" mass="43058">MTANVTGPSESICSIKEKNRRVRRWGIGLLFLGLVVLGWVMSGYLVNTLFEGGKYRKPYLVTYINTGMFSFYLIPTIYNYGKKQLGLIKKTELNISDIPVPDYEPVPSNASTTKIENEFTTKELAILSSQFCILWFLSNFFTNSSLAFTNVSSATILSCTSSFFTLIIGAICKVEQFTMAKFLVLCLSLIGIILLTKADKSSIRAFSMLFPIHATTPLTEENWPVIGNLMALGGALFYGIYTTLLKLKVGDESRINIRMFLGFVGVFNIVLHAPVLVLFHYTGVEKFSMPPDSETWLVLFINALSTLISDFLWVLAMLMTSPLVVTVGLGATIPLTMAGDVLFKHHVSSFNYFFGAFLVCISFLFVNQYDENEEIVKINDETDTEG</sequence>
<gene>
    <name evidence="6" type="ORF">NADFUDRAFT_69425</name>
</gene>
<reference evidence="6 7" key="1">
    <citation type="journal article" date="2016" name="Proc. Natl. Acad. Sci. U.S.A.">
        <title>Comparative genomics of biotechnologically important yeasts.</title>
        <authorList>
            <person name="Riley R."/>
            <person name="Haridas S."/>
            <person name="Wolfe K.H."/>
            <person name="Lopes M.R."/>
            <person name="Hittinger C.T."/>
            <person name="Goeker M."/>
            <person name="Salamov A.A."/>
            <person name="Wisecaver J.H."/>
            <person name="Long T.M."/>
            <person name="Calvey C.H."/>
            <person name="Aerts A.L."/>
            <person name="Barry K.W."/>
            <person name="Choi C."/>
            <person name="Clum A."/>
            <person name="Coughlan A.Y."/>
            <person name="Deshpande S."/>
            <person name="Douglass A.P."/>
            <person name="Hanson S.J."/>
            <person name="Klenk H.-P."/>
            <person name="LaButti K.M."/>
            <person name="Lapidus A."/>
            <person name="Lindquist E.A."/>
            <person name="Lipzen A.M."/>
            <person name="Meier-Kolthoff J.P."/>
            <person name="Ohm R.A."/>
            <person name="Otillar R.P."/>
            <person name="Pangilinan J.L."/>
            <person name="Peng Y."/>
            <person name="Rokas A."/>
            <person name="Rosa C.A."/>
            <person name="Scheuner C."/>
            <person name="Sibirny A.A."/>
            <person name="Slot J.C."/>
            <person name="Stielow J.B."/>
            <person name="Sun H."/>
            <person name="Kurtzman C.P."/>
            <person name="Blackwell M."/>
            <person name="Grigoriev I.V."/>
            <person name="Jeffries T.W."/>
        </authorList>
    </citation>
    <scope>NUCLEOTIDE SEQUENCE [LARGE SCALE GENOMIC DNA]</scope>
    <source>
        <strain evidence="6 7">DSM 6958</strain>
    </source>
</reference>
<feature type="transmembrane region" description="Helical" evidence="5">
    <location>
        <begin position="58"/>
        <end position="80"/>
    </location>
</feature>
<evidence type="ECO:0000256" key="2">
    <source>
        <dbReference type="ARBA" id="ARBA00022692"/>
    </source>
</evidence>
<dbReference type="GO" id="GO:0000329">
    <property type="term" value="C:fungal-type vacuole membrane"/>
    <property type="evidence" value="ECO:0007669"/>
    <property type="project" value="TreeGrafter"/>
</dbReference>
<evidence type="ECO:0000256" key="5">
    <source>
        <dbReference type="SAM" id="Phobius"/>
    </source>
</evidence>
<dbReference type="AlphaFoldDB" id="A0A1E3PRQ2"/>
<dbReference type="PANTHER" id="PTHR23051:SF0">
    <property type="entry name" value="SOLUTE CARRIER FAMILY 35 MEMBER F5"/>
    <property type="match status" value="1"/>
</dbReference>
<accession>A0A1E3PRQ2</accession>
<dbReference type="OrthoDB" id="1436450at2759"/>
<dbReference type="SUPFAM" id="SSF103481">
    <property type="entry name" value="Multidrug resistance efflux transporter EmrE"/>
    <property type="match status" value="2"/>
</dbReference>
<feature type="transmembrane region" description="Helical" evidence="5">
    <location>
        <begin position="323"/>
        <end position="343"/>
    </location>
</feature>
<evidence type="ECO:0000256" key="1">
    <source>
        <dbReference type="ARBA" id="ARBA00004141"/>
    </source>
</evidence>
<evidence type="ECO:0000256" key="3">
    <source>
        <dbReference type="ARBA" id="ARBA00022989"/>
    </source>
</evidence>
<evidence type="ECO:0000313" key="7">
    <source>
        <dbReference type="Proteomes" id="UP000095009"/>
    </source>
</evidence>
<feature type="transmembrane region" description="Helical" evidence="5">
    <location>
        <begin position="225"/>
        <end position="247"/>
    </location>
</feature>
<keyword evidence="7" id="KW-1185">Reference proteome</keyword>
<evidence type="ECO:0008006" key="8">
    <source>
        <dbReference type="Google" id="ProtNLM"/>
    </source>
</evidence>
<feature type="transmembrane region" description="Helical" evidence="5">
    <location>
        <begin position="349"/>
        <end position="367"/>
    </location>
</feature>
<feature type="transmembrane region" description="Helical" evidence="5">
    <location>
        <begin position="124"/>
        <end position="142"/>
    </location>
</feature>
<keyword evidence="4 5" id="KW-0472">Membrane</keyword>
<evidence type="ECO:0000256" key="4">
    <source>
        <dbReference type="ARBA" id="ARBA00023136"/>
    </source>
</evidence>
<dbReference type="STRING" id="857566.A0A1E3PRQ2"/>
<feature type="transmembrane region" description="Helical" evidence="5">
    <location>
        <begin position="295"/>
        <end position="316"/>
    </location>
</feature>
<keyword evidence="3 5" id="KW-1133">Transmembrane helix</keyword>
<name>A0A1E3PRQ2_9ASCO</name>
<feature type="transmembrane region" description="Helical" evidence="5">
    <location>
        <begin position="25"/>
        <end position="46"/>
    </location>
</feature>
<proteinExistence type="predicted"/>